<evidence type="ECO:0000313" key="1">
    <source>
        <dbReference type="EMBL" id="MDR7211797.1"/>
    </source>
</evidence>
<gene>
    <name evidence="1" type="ORF">J2W48_003754</name>
</gene>
<protein>
    <submittedName>
        <fullName evidence="1">Uncharacterized protein</fullName>
    </submittedName>
</protein>
<dbReference type="Proteomes" id="UP001269081">
    <property type="component" value="Unassembled WGS sequence"/>
</dbReference>
<keyword evidence="2" id="KW-1185">Reference proteome</keyword>
<reference evidence="1 2" key="1">
    <citation type="submission" date="2023-07" db="EMBL/GenBank/DDBJ databases">
        <title>Sorghum-associated microbial communities from plants grown in Nebraska, USA.</title>
        <authorList>
            <person name="Schachtman D."/>
        </authorList>
    </citation>
    <scope>NUCLEOTIDE SEQUENCE [LARGE SCALE GENOMIC DNA]</scope>
    <source>
        <strain evidence="1 2">4129</strain>
    </source>
</reference>
<name>A0ABU1YC35_9FLAO</name>
<proteinExistence type="predicted"/>
<comment type="caution">
    <text evidence="1">The sequence shown here is derived from an EMBL/GenBank/DDBJ whole genome shotgun (WGS) entry which is preliminary data.</text>
</comment>
<sequence length="138" mass="15568">MSQDPIGILGNNPNFYAYVFDSNSQFDFFGLVVSQTLAEWLKDYPDLLQEARDLYKTSPEWQGIDPDKSQVFYRTKEEVDVIRAKAGESGGHHPHGLALGGPEGQKLTITNETRKIKNPDHSKATGFQKRVINKIKCQ</sequence>
<accession>A0ABU1YC35</accession>
<organism evidence="1 2">
    <name type="scientific">Flavobacterium piscis</name>
    <dbReference type="NCBI Taxonomy" id="1114874"/>
    <lineage>
        <taxon>Bacteria</taxon>
        <taxon>Pseudomonadati</taxon>
        <taxon>Bacteroidota</taxon>
        <taxon>Flavobacteriia</taxon>
        <taxon>Flavobacteriales</taxon>
        <taxon>Flavobacteriaceae</taxon>
        <taxon>Flavobacterium</taxon>
    </lineage>
</organism>
<dbReference type="EMBL" id="JAVDWQ010000015">
    <property type="protein sequence ID" value="MDR7211797.1"/>
    <property type="molecule type" value="Genomic_DNA"/>
</dbReference>
<evidence type="ECO:0000313" key="2">
    <source>
        <dbReference type="Proteomes" id="UP001269081"/>
    </source>
</evidence>